<evidence type="ECO:0000313" key="2">
    <source>
        <dbReference type="Ensembl" id="ENSMMNP00015001895.1"/>
    </source>
</evidence>
<sequence>MEMYNKIHVVFMPVNTIFILQPTDQGVLSTFKSYYSRNTFRKAIAAIDSDLSDGSGQSQLKTFWKGFTILDAIKNIHDSWEEVKISTLTGVWNNVIPTLTDDFEWLKTSVEEISTDVVEIARQLEFEVLKMGLNCCNLMIKL</sequence>
<dbReference type="PANTHER" id="PTHR19303:SF26">
    <property type="entry name" value="TIGGER TRANSPOSABLE ELEMENT-DERIVED PROTEIN 1"/>
    <property type="match status" value="1"/>
</dbReference>
<dbReference type="PANTHER" id="PTHR19303">
    <property type="entry name" value="TRANSPOSON"/>
    <property type="match status" value="1"/>
</dbReference>
<dbReference type="Pfam" id="PF03184">
    <property type="entry name" value="DDE_1"/>
    <property type="match status" value="1"/>
</dbReference>
<evidence type="ECO:0000313" key="3">
    <source>
        <dbReference type="Proteomes" id="UP000694561"/>
    </source>
</evidence>
<reference evidence="2" key="2">
    <citation type="submission" date="2025-09" db="UniProtKB">
        <authorList>
            <consortium name="Ensembl"/>
        </authorList>
    </citation>
    <scope>IDENTIFICATION</scope>
</reference>
<dbReference type="GeneTree" id="ENSGT00940000155163"/>
<feature type="domain" description="DDE-1" evidence="1">
    <location>
        <begin position="3"/>
        <end position="92"/>
    </location>
</feature>
<dbReference type="InterPro" id="IPR004875">
    <property type="entry name" value="DDE_SF_endonuclease_dom"/>
</dbReference>
<evidence type="ECO:0000259" key="1">
    <source>
        <dbReference type="Pfam" id="PF03184"/>
    </source>
</evidence>
<proteinExistence type="predicted"/>
<dbReference type="AlphaFoldDB" id="A0A8C6AI87"/>
<accession>A0A8C6AI87</accession>
<dbReference type="InterPro" id="IPR050863">
    <property type="entry name" value="CenT-Element_Derived"/>
</dbReference>
<dbReference type="Ensembl" id="ENSMMNT00015002090.1">
    <property type="protein sequence ID" value="ENSMMNP00015001895.1"/>
    <property type="gene ID" value="ENSMMNG00015001476.1"/>
</dbReference>
<protein>
    <recommendedName>
        <fullName evidence="1">DDE-1 domain-containing protein</fullName>
    </recommendedName>
</protein>
<organism evidence="2 3">
    <name type="scientific">Monodon monoceros</name>
    <name type="common">Narwhal</name>
    <name type="synonym">Ceratodon monodon</name>
    <dbReference type="NCBI Taxonomy" id="40151"/>
    <lineage>
        <taxon>Eukaryota</taxon>
        <taxon>Metazoa</taxon>
        <taxon>Chordata</taxon>
        <taxon>Craniata</taxon>
        <taxon>Vertebrata</taxon>
        <taxon>Euteleostomi</taxon>
        <taxon>Mammalia</taxon>
        <taxon>Eutheria</taxon>
        <taxon>Laurasiatheria</taxon>
        <taxon>Artiodactyla</taxon>
        <taxon>Whippomorpha</taxon>
        <taxon>Cetacea</taxon>
        <taxon>Odontoceti</taxon>
        <taxon>Monodontidae</taxon>
        <taxon>Monodon</taxon>
    </lineage>
</organism>
<reference evidence="2" key="1">
    <citation type="submission" date="2025-08" db="UniProtKB">
        <authorList>
            <consortium name="Ensembl"/>
        </authorList>
    </citation>
    <scope>IDENTIFICATION</scope>
</reference>
<keyword evidence="3" id="KW-1185">Reference proteome</keyword>
<dbReference type="Proteomes" id="UP000694561">
    <property type="component" value="Unplaced"/>
</dbReference>
<dbReference type="GO" id="GO:0003677">
    <property type="term" value="F:DNA binding"/>
    <property type="evidence" value="ECO:0007669"/>
    <property type="project" value="TreeGrafter"/>
</dbReference>
<name>A0A8C6AI87_MONMO</name>
<dbReference type="GO" id="GO:0005634">
    <property type="term" value="C:nucleus"/>
    <property type="evidence" value="ECO:0007669"/>
    <property type="project" value="TreeGrafter"/>
</dbReference>